<dbReference type="CDD" id="cd03747">
    <property type="entry name" value="Ntn_PGA_like"/>
    <property type="match status" value="1"/>
</dbReference>
<feature type="region of interest" description="Disordered" evidence="4">
    <location>
        <begin position="1"/>
        <end position="28"/>
    </location>
</feature>
<dbReference type="InterPro" id="IPR023343">
    <property type="entry name" value="Penicillin_amidase_dom1"/>
</dbReference>
<dbReference type="Gene3D" id="1.10.439.10">
    <property type="entry name" value="Penicillin Amidohydrolase, domain 1"/>
    <property type="match status" value="1"/>
</dbReference>
<sequence>MTSATPGPPPPTPSASTSEDAASERASRTSGPAAWWRAFRGWPRAGRVASYVAVGLVLVLVAVLAVGVVLVRRPIPPYSGEIDLPGLDADVTVLRDAHGIPQLYGDSVEDLVRAQGYVHAQERFYEMDVRRHVTSGRLSEMFGETTVETDEFVRTLGWRRVAEKELALVEPETRDALEAYADGVNAYLETHSPSEIAVEYDVLRAGGLDYTPEPWTAVDSLAWLKAMAWDLRGNMTDEIDRALALAELSPDQVADLYPPYEYDRHQPIVTGGAVVDGAFEPDATGPGTRLPQRPAPGALEPLRRVRDAAAQLPDLIGEGDGIGSNSWVVDGDHSATGAPILANDPHLGVSVPGVWMQMGLHCRTVGDDCPLDVAGFTFSGVPGVIIGHNDRVAWGFTNLGPDVSDLYLEQVEGDQWLYDGRMRPLRMRTETIEVAGGEDVRITVRSTAHGPLLSDVSDDFVDVGKAAQPEHLAGTPPDGYAVSLAWTALQPAPTADAILALDTAHDWDSFRAAAARFDVPAQNMVYADVDGHIGYQAPGRIPIRQSGNDGYLPAEGWRADDDWTGDYIPFDGLPHVLDPDDGFIVTANQAVVGPDYPYYLTSDWDRGYRSQRIRDLLEQEGELSVDEMAAIQLDARSPIAPALVPRLLDVQLGHHQEDDGQELLAGWDYQQDADSPAAAYVNVCWRLLLEQTFHDQLPEEVWPDGGDRWVEVVERLLDKPDDPWWDDVETEEREERDDVLKSVMLDARDEMTRLQARRAEDWTWGHLHQLDLENSTLGTSGVGPVEALVNRGGWEVGGGSSTVNAAGWDAREGYTIDWAPSMRMVVSLADLDDSRWINLTGVSGHPFSSHYTDQTDLWVRGETLAWPFSRERVEAATEDELTLRPAPDREQTGG</sequence>
<dbReference type="InterPro" id="IPR043146">
    <property type="entry name" value="Penicillin_amidase_N_B-knob"/>
</dbReference>
<keyword evidence="5" id="KW-0472">Membrane</keyword>
<dbReference type="RefSeq" id="WP_378589495.1">
    <property type="nucleotide sequence ID" value="NZ_JBHSKD010000008.1"/>
</dbReference>
<keyword evidence="7" id="KW-1185">Reference proteome</keyword>
<protein>
    <submittedName>
        <fullName evidence="6">Penicillin acylase family protein</fullName>
    </submittedName>
</protein>
<proteinExistence type="inferred from homology"/>
<evidence type="ECO:0000256" key="2">
    <source>
        <dbReference type="ARBA" id="ARBA00022801"/>
    </source>
</evidence>
<reference evidence="7" key="1">
    <citation type="journal article" date="2019" name="Int. J. Syst. Evol. Microbiol.">
        <title>The Global Catalogue of Microorganisms (GCM) 10K type strain sequencing project: providing services to taxonomists for standard genome sequencing and annotation.</title>
        <authorList>
            <consortium name="The Broad Institute Genomics Platform"/>
            <consortium name="The Broad Institute Genome Sequencing Center for Infectious Disease"/>
            <person name="Wu L."/>
            <person name="Ma J."/>
        </authorList>
    </citation>
    <scope>NUCLEOTIDE SEQUENCE [LARGE SCALE GENOMIC DNA]</scope>
    <source>
        <strain evidence="7">DFY41</strain>
    </source>
</reference>
<dbReference type="InterPro" id="IPR043147">
    <property type="entry name" value="Penicillin_amidase_A-knob"/>
</dbReference>
<organism evidence="6 7">
    <name type="scientific">Nocardioides taihuensis</name>
    <dbReference type="NCBI Taxonomy" id="1835606"/>
    <lineage>
        <taxon>Bacteria</taxon>
        <taxon>Bacillati</taxon>
        <taxon>Actinomycetota</taxon>
        <taxon>Actinomycetes</taxon>
        <taxon>Propionibacteriales</taxon>
        <taxon>Nocardioidaceae</taxon>
        <taxon>Nocardioides</taxon>
    </lineage>
</organism>
<keyword evidence="5" id="KW-0812">Transmembrane</keyword>
<comment type="similarity">
    <text evidence="1">Belongs to the peptidase S45 family.</text>
</comment>
<accession>A0ABW0BIF7</accession>
<dbReference type="Gene3D" id="2.30.120.10">
    <property type="match status" value="1"/>
</dbReference>
<dbReference type="Gene3D" id="1.10.1400.10">
    <property type="match status" value="1"/>
</dbReference>
<keyword evidence="2" id="KW-0378">Hydrolase</keyword>
<dbReference type="EMBL" id="JBHSKD010000008">
    <property type="protein sequence ID" value="MFC5176880.1"/>
    <property type="molecule type" value="Genomic_DNA"/>
</dbReference>
<dbReference type="Gene3D" id="3.60.20.10">
    <property type="entry name" value="Glutamine Phosphoribosylpyrophosphate, subunit 1, domain 1"/>
    <property type="match status" value="1"/>
</dbReference>
<gene>
    <name evidence="6" type="ORF">ACFPGP_09370</name>
</gene>
<keyword evidence="3" id="KW-0865">Zymogen</keyword>
<evidence type="ECO:0000256" key="5">
    <source>
        <dbReference type="SAM" id="Phobius"/>
    </source>
</evidence>
<evidence type="ECO:0000256" key="3">
    <source>
        <dbReference type="ARBA" id="ARBA00023145"/>
    </source>
</evidence>
<name>A0ABW0BIF7_9ACTN</name>
<evidence type="ECO:0000256" key="4">
    <source>
        <dbReference type="SAM" id="MobiDB-lite"/>
    </source>
</evidence>
<evidence type="ECO:0000256" key="1">
    <source>
        <dbReference type="ARBA" id="ARBA00006586"/>
    </source>
</evidence>
<comment type="caution">
    <text evidence="6">The sequence shown here is derived from an EMBL/GenBank/DDBJ whole genome shotgun (WGS) entry which is preliminary data.</text>
</comment>
<dbReference type="Pfam" id="PF01804">
    <property type="entry name" value="Penicil_amidase"/>
    <property type="match status" value="1"/>
</dbReference>
<dbReference type="PANTHER" id="PTHR34218:SF4">
    <property type="entry name" value="ACYL-HOMOSERINE LACTONE ACYLASE QUIP"/>
    <property type="match status" value="1"/>
</dbReference>
<dbReference type="SUPFAM" id="SSF56235">
    <property type="entry name" value="N-terminal nucleophile aminohydrolases (Ntn hydrolases)"/>
    <property type="match status" value="1"/>
</dbReference>
<evidence type="ECO:0000313" key="6">
    <source>
        <dbReference type="EMBL" id="MFC5176880.1"/>
    </source>
</evidence>
<keyword evidence="5" id="KW-1133">Transmembrane helix</keyword>
<dbReference type="InterPro" id="IPR029055">
    <property type="entry name" value="Ntn_hydrolases_N"/>
</dbReference>
<dbReference type="InterPro" id="IPR002692">
    <property type="entry name" value="S45"/>
</dbReference>
<dbReference type="PANTHER" id="PTHR34218">
    <property type="entry name" value="PEPTIDASE S45 PENICILLIN AMIDASE"/>
    <property type="match status" value="1"/>
</dbReference>
<feature type="transmembrane region" description="Helical" evidence="5">
    <location>
        <begin position="48"/>
        <end position="71"/>
    </location>
</feature>
<evidence type="ECO:0000313" key="7">
    <source>
        <dbReference type="Proteomes" id="UP001596087"/>
    </source>
</evidence>
<dbReference type="Proteomes" id="UP001596087">
    <property type="component" value="Unassembled WGS sequence"/>
</dbReference>
<dbReference type="PIRSF" id="PIRSF001227">
    <property type="entry name" value="Pen_acylase"/>
    <property type="match status" value="1"/>
</dbReference>
<dbReference type="InterPro" id="IPR014395">
    <property type="entry name" value="Pen/GL7ACA/AHL_acylase"/>
</dbReference>
<feature type="compositionally biased region" description="Pro residues" evidence="4">
    <location>
        <begin position="1"/>
        <end position="13"/>
    </location>
</feature>